<comment type="caution">
    <text evidence="5">The sequence shown here is derived from an EMBL/GenBank/DDBJ whole genome shotgun (WGS) entry which is preliminary data.</text>
</comment>
<protein>
    <submittedName>
        <fullName evidence="5">11901_t:CDS:1</fullName>
    </submittedName>
</protein>
<dbReference type="AlphaFoldDB" id="A0A9N9A7D9"/>
<feature type="transmembrane region" description="Helical" evidence="4">
    <location>
        <begin position="878"/>
        <end position="895"/>
    </location>
</feature>
<evidence type="ECO:0000256" key="2">
    <source>
        <dbReference type="SAM" id="Coils"/>
    </source>
</evidence>
<reference evidence="5" key="1">
    <citation type="submission" date="2021-06" db="EMBL/GenBank/DDBJ databases">
        <authorList>
            <person name="Kallberg Y."/>
            <person name="Tangrot J."/>
            <person name="Rosling A."/>
        </authorList>
    </citation>
    <scope>NUCLEOTIDE SEQUENCE</scope>
    <source>
        <strain evidence="5">AZ414A</strain>
    </source>
</reference>
<name>A0A9N9A7D9_9GLOM</name>
<evidence type="ECO:0000256" key="3">
    <source>
        <dbReference type="SAM" id="MobiDB-lite"/>
    </source>
</evidence>
<dbReference type="EMBL" id="CAJVPK010000511">
    <property type="protein sequence ID" value="CAG8520135.1"/>
    <property type="molecule type" value="Genomic_DNA"/>
</dbReference>
<dbReference type="GO" id="GO:0005886">
    <property type="term" value="C:plasma membrane"/>
    <property type="evidence" value="ECO:0007669"/>
    <property type="project" value="TreeGrafter"/>
</dbReference>
<evidence type="ECO:0000313" key="5">
    <source>
        <dbReference type="EMBL" id="CAG8520135.1"/>
    </source>
</evidence>
<keyword evidence="4" id="KW-1133">Transmembrane helix</keyword>
<feature type="coiled-coil region" evidence="2">
    <location>
        <begin position="1107"/>
        <end position="1152"/>
    </location>
</feature>
<accession>A0A9N9A7D9</accession>
<proteinExistence type="predicted"/>
<keyword evidence="4" id="KW-0472">Membrane</keyword>
<keyword evidence="2" id="KW-0175">Coiled coil</keyword>
<feature type="transmembrane region" description="Helical" evidence="4">
    <location>
        <begin position="915"/>
        <end position="934"/>
    </location>
</feature>
<dbReference type="OrthoDB" id="2377581at2759"/>
<sequence length="1156" mass="134886">MEEIFENPNIRNDPVSIEIDDDDDTLSGKGSSISPDEKIKFNSSTTSFRLFERLSDSFSRKKSEKVKHSDCENVTNEIHVISSSSDNKFIASWCKKDGLLAVWPIEKNRKKLHPIFATITPFNESNSSDSRLYLSVSEEGDYVAISRIKIIQETSESPNMETNTINSKKLKENVKFSFVVYSTFVNSINRDDIKLNKYEITSPLFFIKGSRLAFFTDNEMHIYSTKSWKMIRAIALEALVPIRMDEADIPPDFYFAVFSNMLMNSLKYGHLLIPEQHDSHNGISLWDLDGTLKQWFNVNSGNEYIFDVCIISEDGDLIARLISESDTIVVYHTYTGLMIKEFTVPKNTFYIAFRPNTYQIIEKDDQLLFVDDNFIQINNNELELLPFFPPNISKLRVEPLFKKSEESNPSKTLLLNIIIDEDSQRSICWCRILNNENKELCRFKFEPWRYYETCEIFLKWLDDNRFLIVGVDSAQIYSLKTKDNHAEKILIPSNKEHNCNNVRLLLDACASLSFLRSQYERSSDISHFNRVTISKQVKRLIEKSLTKYPSAFTKIYMYGQHIFPVRDFILIGWDDIVEKVLKEDQYIPLFHEDDKTESALSLLVKLQKSELLNTMVSYIIKHVHQRQATNFSLRQPGFALTLGNTILELYKYCPDIGIMALKEISYLTISSETNTRILETELKKDERTSHHQLKAVGVNSQLTKSFDLYKKKKAFWNFIKKSTIKENFLDSFSSASNKNLTFYETNQGNQIGRKIDGKTIKKQPLSNTLKTHPAKLCVVPLPNLCVYPTINDDLSWFERFWELYIRTSHLSSFAKIAFDGPPEMFDQVAMEAIVKYKWEKFARTRFMMSFLFYLVYATIFCITISNNNDMVPGSSHDIRFYFFLLISIMAILSLLQEFRQIIGYQKDYFFNLSNYVDLISYIFPLITSIMVIVIEVEPPEWLKSYSILMVWLNVSLYSRAFSGPGKFIVIVVQIVKRIYLMIITLAFIVASFANALFVLLRDDQVMERLKKENEGIENEWTTYLSSLFATWKFLGIGFLTVIVLLNVLIGFITEVFSGNLQVEHQIWLRQRAEIIAEIEIFLLLPFERQRSDWFPRLIYYECHLDQIKQWKTQLSQEELNVEFIKGELKIINDNLNEKLIILNEKIDRLNKIEIYD</sequence>
<dbReference type="Proteomes" id="UP000789706">
    <property type="component" value="Unassembled WGS sequence"/>
</dbReference>
<feature type="transmembrane region" description="Helical" evidence="4">
    <location>
        <begin position="978"/>
        <end position="1000"/>
    </location>
</feature>
<dbReference type="GO" id="GO:0005216">
    <property type="term" value="F:monoatomic ion channel activity"/>
    <property type="evidence" value="ECO:0007669"/>
    <property type="project" value="InterPro"/>
</dbReference>
<feature type="region of interest" description="Disordered" evidence="3">
    <location>
        <begin position="1"/>
        <end position="34"/>
    </location>
</feature>
<evidence type="ECO:0000313" key="6">
    <source>
        <dbReference type="Proteomes" id="UP000789706"/>
    </source>
</evidence>
<evidence type="ECO:0000256" key="1">
    <source>
        <dbReference type="ARBA" id="ARBA00022737"/>
    </source>
</evidence>
<dbReference type="GO" id="GO:0098703">
    <property type="term" value="P:calcium ion import across plasma membrane"/>
    <property type="evidence" value="ECO:0007669"/>
    <property type="project" value="TreeGrafter"/>
</dbReference>
<dbReference type="SUPFAM" id="SSF82171">
    <property type="entry name" value="DPP6 N-terminal domain-like"/>
    <property type="match status" value="1"/>
</dbReference>
<evidence type="ECO:0000256" key="4">
    <source>
        <dbReference type="SAM" id="Phobius"/>
    </source>
</evidence>
<keyword evidence="1" id="KW-0677">Repeat</keyword>
<dbReference type="PANTHER" id="PTHR10582:SF2">
    <property type="entry name" value="INACTIVE"/>
    <property type="match status" value="1"/>
</dbReference>
<dbReference type="InterPro" id="IPR024862">
    <property type="entry name" value="TRPV"/>
</dbReference>
<feature type="transmembrane region" description="Helical" evidence="4">
    <location>
        <begin position="1033"/>
        <end position="1056"/>
    </location>
</feature>
<feature type="transmembrane region" description="Helical" evidence="4">
    <location>
        <begin position="846"/>
        <end position="866"/>
    </location>
</feature>
<dbReference type="PANTHER" id="PTHR10582">
    <property type="entry name" value="TRANSIENT RECEPTOR POTENTIAL ION CHANNEL PROTEIN"/>
    <property type="match status" value="1"/>
</dbReference>
<gene>
    <name evidence="5" type="ORF">DEBURN_LOCUS5618</name>
</gene>
<keyword evidence="6" id="KW-1185">Reference proteome</keyword>
<keyword evidence="4" id="KW-0812">Transmembrane</keyword>
<organism evidence="5 6">
    <name type="scientific">Diversispora eburnea</name>
    <dbReference type="NCBI Taxonomy" id="1213867"/>
    <lineage>
        <taxon>Eukaryota</taxon>
        <taxon>Fungi</taxon>
        <taxon>Fungi incertae sedis</taxon>
        <taxon>Mucoromycota</taxon>
        <taxon>Glomeromycotina</taxon>
        <taxon>Glomeromycetes</taxon>
        <taxon>Diversisporales</taxon>
        <taxon>Diversisporaceae</taxon>
        <taxon>Diversispora</taxon>
    </lineage>
</organism>
<feature type="transmembrane region" description="Helical" evidence="4">
    <location>
        <begin position="940"/>
        <end position="957"/>
    </location>
</feature>